<evidence type="ECO:0000313" key="2">
    <source>
        <dbReference type="Proteomes" id="UP000243006"/>
    </source>
</evidence>
<comment type="caution">
    <text evidence="1">The sequence shown here is derived from an EMBL/GenBank/DDBJ whole genome shotgun (WGS) entry which is preliminary data.</text>
</comment>
<protein>
    <submittedName>
        <fullName evidence="1">Uncharacterized protein</fullName>
    </submittedName>
</protein>
<accession>A0A1Y3EHE6</accession>
<proteinExistence type="predicted"/>
<name>A0A1Y3EHE6_9BILA</name>
<sequence>MYIISKQLDDNKQTDTLQALLGSPSPQFAWKLSSAVVVQLCSFAFTFPSILINSPLGSIIPTWPIRMVNPEGE</sequence>
<evidence type="ECO:0000313" key="1">
    <source>
        <dbReference type="EMBL" id="OUC42999.1"/>
    </source>
</evidence>
<dbReference type="EMBL" id="LVZM01016034">
    <property type="protein sequence ID" value="OUC42999.1"/>
    <property type="molecule type" value="Genomic_DNA"/>
</dbReference>
<gene>
    <name evidence="1" type="ORF">D917_10112</name>
</gene>
<dbReference type="AlphaFoldDB" id="A0A1Y3EHE6"/>
<organism evidence="1 2">
    <name type="scientific">Trichinella nativa</name>
    <dbReference type="NCBI Taxonomy" id="6335"/>
    <lineage>
        <taxon>Eukaryota</taxon>
        <taxon>Metazoa</taxon>
        <taxon>Ecdysozoa</taxon>
        <taxon>Nematoda</taxon>
        <taxon>Enoplea</taxon>
        <taxon>Dorylaimia</taxon>
        <taxon>Trichinellida</taxon>
        <taxon>Trichinellidae</taxon>
        <taxon>Trichinella</taxon>
    </lineage>
</organism>
<reference evidence="1 2" key="1">
    <citation type="submission" date="2015-04" db="EMBL/GenBank/DDBJ databases">
        <title>Draft genome of the roundworm Trichinella nativa.</title>
        <authorList>
            <person name="Mitreva M."/>
        </authorList>
    </citation>
    <scope>NUCLEOTIDE SEQUENCE [LARGE SCALE GENOMIC DNA]</scope>
    <source>
        <strain evidence="1 2">ISS45</strain>
    </source>
</reference>
<dbReference type="Proteomes" id="UP000243006">
    <property type="component" value="Unassembled WGS sequence"/>
</dbReference>